<evidence type="ECO:0000256" key="1">
    <source>
        <dbReference type="ARBA" id="ARBA00022729"/>
    </source>
</evidence>
<dbReference type="NCBIfam" id="TIGR02601">
    <property type="entry name" value="autotrns_rpt"/>
    <property type="match status" value="1"/>
</dbReference>
<dbReference type="NCBIfam" id="TIGR01414">
    <property type="entry name" value="autotrans_barl"/>
    <property type="match status" value="1"/>
</dbReference>
<keyword evidence="1 2" id="KW-0732">Signal</keyword>
<dbReference type="SMART" id="SM00869">
    <property type="entry name" value="Autotransporter"/>
    <property type="match status" value="1"/>
</dbReference>
<dbReference type="RefSeq" id="WP_184097265.1">
    <property type="nucleotide sequence ID" value="NZ_JACIJH010000004.1"/>
</dbReference>
<dbReference type="Pfam" id="PF12951">
    <property type="entry name" value="PATR"/>
    <property type="match status" value="3"/>
</dbReference>
<evidence type="ECO:0000256" key="2">
    <source>
        <dbReference type="SAM" id="SignalP"/>
    </source>
</evidence>
<dbReference type="GO" id="GO:0019867">
    <property type="term" value="C:outer membrane"/>
    <property type="evidence" value="ECO:0007669"/>
    <property type="project" value="InterPro"/>
</dbReference>
<gene>
    <name evidence="4" type="ORF">FHR21_001749</name>
</gene>
<dbReference type="SUPFAM" id="SSF51126">
    <property type="entry name" value="Pectin lyase-like"/>
    <property type="match status" value="3"/>
</dbReference>
<dbReference type="PROSITE" id="PS51208">
    <property type="entry name" value="AUTOTRANSPORTER"/>
    <property type="match status" value="1"/>
</dbReference>
<dbReference type="Proteomes" id="UP000537161">
    <property type="component" value="Unassembled WGS sequence"/>
</dbReference>
<dbReference type="Pfam" id="PF03797">
    <property type="entry name" value="Autotransporter"/>
    <property type="match status" value="1"/>
</dbReference>
<accession>A0A7W9B514</accession>
<dbReference type="InterPro" id="IPR005546">
    <property type="entry name" value="Autotransporte_beta"/>
</dbReference>
<organism evidence="4 5">
    <name type="scientific">Sphingopyxis panaciterrulae</name>
    <dbReference type="NCBI Taxonomy" id="462372"/>
    <lineage>
        <taxon>Bacteria</taxon>
        <taxon>Pseudomonadati</taxon>
        <taxon>Pseudomonadota</taxon>
        <taxon>Alphaproteobacteria</taxon>
        <taxon>Sphingomonadales</taxon>
        <taxon>Sphingomonadaceae</taxon>
        <taxon>Sphingopyxis</taxon>
    </lineage>
</organism>
<dbReference type="InterPro" id="IPR011050">
    <property type="entry name" value="Pectin_lyase_fold/virulence"/>
</dbReference>
<dbReference type="InterPro" id="IPR013425">
    <property type="entry name" value="Autotrns_rpt"/>
</dbReference>
<feature type="domain" description="Autotransporter" evidence="3">
    <location>
        <begin position="1226"/>
        <end position="1502"/>
    </location>
</feature>
<dbReference type="InterPro" id="IPR006315">
    <property type="entry name" value="OM_autotransptr_brl_dom"/>
</dbReference>
<sequence>MPLKEISLATASLHPARGIVGAGISTLALILASASPAFAQEIIDDKVNDGVVTVPGDQASPWVVDGYIYVGDQGMGTLTVENGGVIEQDSSFASVIGYTADGEGMVTVSGTDAGGNASTWTNNSGLTVGRGGKGMLVVEGGGVVTSSTGTLGERVGGAGTATITGTDGNGNSSGWLTTSGFYVGHFSGSGTGALNILDGGLVTSRGGSIYGPDGGESTVLVSGVNADGTHSTWNAEGGPMAVGAEGRGVLRIEDGGVVKNFAGIIARTSEAASEVMVTGTGSQWINGASLTIGERGEGLLTVADGGRVSANDVNLGDDDTGHGIVLISGVDSAGNASTIEAHGSVSVGDWSSGKMTIEGGGQVIAARDGYVAANLGTTGTVLVSGTDAAGNASTWSMEDNLRVGSQGDGTLTIAAGGLVTAGGSVTISGRTVGSGAITVSGADGAGSASALDVGDELAIASYGTGALTISDGGAVSVGSKAYIGFYADSIGTLTIGAAADEAAAGAGAFDAATLGFRAGDGTLVFNHSDDDYIFSTALDSAGLVSTGPGTHRVEHYAGQTRLTGDSSAFSGTTIIHGGQVAVDGSLGGAANILSGGTLSGTGSLTGAVDIADGGILLGVQGQTLTMASLALSNESAIAVTLGAPGNGAGLFHVTNDLALDGQLSVTAGLGYGQGVYRLFDYDGTLTDGGLDIAAMPTGTTGQIQTSVAQQVNLVVAGGQNPDPEPGAVPDIQFWNGTTTVANGMVNGGSGIWNGTDTNWTDADGARADAWGSKFAVFQTNPDLVTIDGGVSTTGMQFIGEGWQVEGDAITLAGDNGATTIRVGDGSATGTHVATIAANLSGAGALVKDDSGMLILTGENGYSGGTEIRAGTLQIGNGGTAGSIQGDVANDGVLAFDRSDAIGFDGTITGSGDVTLLGGDVTFTAAHGYTGTTALLAGATLRLGNGGTAGAIAGPVDNDGTLVFHRSDDIAFAGAIGGNGNIRHLGGGKTELTADSSGFDGTTDIEAGTLVVNGALGGAVTVLAGGRLQGTGTVGDTMVSGTIAPGNSIGTLNVVGNIGFAAGSTYEVEVNAAGEGDLIAASGAATIDGGSVKILAGAGDYRPQTDYTILTADGGVSGTFTDVTTNLAFLDPSLLYDANDVTLRLTRNSISFAGIGQTPNQIAAGAGTESLGLGDPVADAVVTLSAAQARDAFDQLSGEIHASTRSALIEDSRFVRQAIWDRLRSTGQDSRGGAWGQAIGSWGHLGGNGNAARLDHSTGGILMGLDWAGEAMRLGVTGGYSHMKADVDARGSSGKADSYHLGAYAGGQWDGVALRTGLAYSWHNIRTTRTIGFAGFSDTARAEYDGTTFQAFGEMGYAFDLDRAQIEPFANLAHVRVRSDAFGETGGDARLSGGKAATDVTFSTLGLRAATTFDLGKADATLRAAAGWRHAFGDEAPITTMRYQAGGSVFRIAGLPVARDAAIIDAGLDVAISGRTRIGISYNGQIGSRLADHAAKASISFSF</sequence>
<evidence type="ECO:0000313" key="4">
    <source>
        <dbReference type="EMBL" id="MBB5706397.1"/>
    </source>
</evidence>
<dbReference type="InterPro" id="IPR012332">
    <property type="entry name" value="Autotransporter_pectin_lyase_C"/>
</dbReference>
<feature type="signal peptide" evidence="2">
    <location>
        <begin position="1"/>
        <end position="39"/>
    </location>
</feature>
<dbReference type="NCBIfam" id="TIGR04393">
    <property type="entry name" value="rpt_T5SS_PEPC"/>
    <property type="match status" value="5"/>
</dbReference>
<comment type="caution">
    <text evidence="4">The sequence shown here is derived from an EMBL/GenBank/DDBJ whole genome shotgun (WGS) entry which is preliminary data.</text>
</comment>
<evidence type="ECO:0000259" key="3">
    <source>
        <dbReference type="PROSITE" id="PS51208"/>
    </source>
</evidence>
<dbReference type="InterPro" id="IPR036709">
    <property type="entry name" value="Autotransporte_beta_dom_sf"/>
</dbReference>
<feature type="chain" id="PRO_5031368546" evidence="2">
    <location>
        <begin position="40"/>
        <end position="1502"/>
    </location>
</feature>
<dbReference type="EMBL" id="JACIJH010000004">
    <property type="protein sequence ID" value="MBB5706397.1"/>
    <property type="molecule type" value="Genomic_DNA"/>
</dbReference>
<dbReference type="Gene3D" id="2.160.20.20">
    <property type="match status" value="1"/>
</dbReference>
<reference evidence="4 5" key="1">
    <citation type="submission" date="2020-08" db="EMBL/GenBank/DDBJ databases">
        <title>Genomic Encyclopedia of Type Strains, Phase IV (KMG-IV): sequencing the most valuable type-strain genomes for metagenomic binning, comparative biology and taxonomic classification.</title>
        <authorList>
            <person name="Goeker M."/>
        </authorList>
    </citation>
    <scope>NUCLEOTIDE SEQUENCE [LARGE SCALE GENOMIC DNA]</scope>
    <source>
        <strain evidence="4 5">DSM 27163</strain>
    </source>
</reference>
<evidence type="ECO:0000313" key="5">
    <source>
        <dbReference type="Proteomes" id="UP000537161"/>
    </source>
</evidence>
<dbReference type="InterPro" id="IPR030895">
    <property type="entry name" value="T5SS_PEPC_rpt"/>
</dbReference>
<proteinExistence type="predicted"/>
<protein>
    <submittedName>
        <fullName evidence="4">Outer membrane autotransporter protein</fullName>
    </submittedName>
</protein>
<keyword evidence="5" id="KW-1185">Reference proteome</keyword>
<dbReference type="Gene3D" id="2.40.128.130">
    <property type="entry name" value="Autotransporter beta-domain"/>
    <property type="match status" value="1"/>
</dbReference>
<dbReference type="SUPFAM" id="SSF103515">
    <property type="entry name" value="Autotransporter"/>
    <property type="match status" value="1"/>
</dbReference>
<name>A0A7W9B514_9SPHN</name>